<protein>
    <submittedName>
        <fullName evidence="10">Sugar ABC transporter permease</fullName>
    </submittedName>
</protein>
<dbReference type="InterPro" id="IPR000515">
    <property type="entry name" value="MetI-like"/>
</dbReference>
<dbReference type="PANTHER" id="PTHR30193:SF37">
    <property type="entry name" value="INNER MEMBRANE ABC TRANSPORTER PERMEASE PROTEIN YCJO"/>
    <property type="match status" value="1"/>
</dbReference>
<dbReference type="CDD" id="cd06261">
    <property type="entry name" value="TM_PBP2"/>
    <property type="match status" value="1"/>
</dbReference>
<feature type="transmembrane region" description="Helical" evidence="7">
    <location>
        <begin position="102"/>
        <end position="123"/>
    </location>
</feature>
<dbReference type="Pfam" id="PF00528">
    <property type="entry name" value="BPD_transp_1"/>
    <property type="match status" value="1"/>
</dbReference>
<dbReference type="PROSITE" id="PS50928">
    <property type="entry name" value="ABC_TM1"/>
    <property type="match status" value="1"/>
</dbReference>
<dbReference type="Proteomes" id="UP000602532">
    <property type="component" value="Unassembled WGS sequence"/>
</dbReference>
<evidence type="ECO:0000256" key="7">
    <source>
        <dbReference type="RuleBase" id="RU363032"/>
    </source>
</evidence>
<evidence type="ECO:0000256" key="8">
    <source>
        <dbReference type="SAM" id="MobiDB-lite"/>
    </source>
</evidence>
<evidence type="ECO:0000313" key="11">
    <source>
        <dbReference type="Proteomes" id="UP000602532"/>
    </source>
</evidence>
<evidence type="ECO:0000256" key="2">
    <source>
        <dbReference type="ARBA" id="ARBA00022448"/>
    </source>
</evidence>
<dbReference type="InterPro" id="IPR051393">
    <property type="entry name" value="ABC_transporter_permease"/>
</dbReference>
<comment type="subcellular location">
    <subcellularLocation>
        <location evidence="1 7">Cell membrane</location>
        <topology evidence="1 7">Multi-pass membrane protein</topology>
    </subcellularLocation>
</comment>
<comment type="similarity">
    <text evidence="7">Belongs to the binding-protein-dependent transport system permease family.</text>
</comment>
<dbReference type="EMBL" id="JACSPM010000005">
    <property type="protein sequence ID" value="MBD8024696.1"/>
    <property type="molecule type" value="Genomic_DNA"/>
</dbReference>
<evidence type="ECO:0000313" key="10">
    <source>
        <dbReference type="EMBL" id="MBD8024696.1"/>
    </source>
</evidence>
<evidence type="ECO:0000256" key="1">
    <source>
        <dbReference type="ARBA" id="ARBA00004651"/>
    </source>
</evidence>
<keyword evidence="4 7" id="KW-0812">Transmembrane</keyword>
<sequence>MTTLTTPGPAVTAGPGPAPTRPRRRGEARKRLEIFFFITPALVLFLGFVILPVILAAVYSLYNLPPAFRWENLADSGRFIGLDNYVRALTTPEFQRAIANTFFILIMSLLVQGPIAIGIALLLNRRMRGRSVFRLLIFVPYVLAEVIAGLSWRLILQPTGAVNATLEAIGLGGLAQNWLADPDLALWTIFFILTWKYIGFAILLMLAGLQGVPDELAEAAAIDGASWWQIQRYITLPLLGPTIRIWAFLSIIGSLQVFDMIWVTVAPAVRRIATESMATYMVQQGQFAGQPGYGSAIAVILFVISLVIALVYQRFALRRDLAGSITGSSARRTREPGVRRKRGEG</sequence>
<feature type="transmembrane region" description="Helical" evidence="7">
    <location>
        <begin position="135"/>
        <end position="155"/>
    </location>
</feature>
<dbReference type="Gene3D" id="1.10.3720.10">
    <property type="entry name" value="MetI-like"/>
    <property type="match status" value="1"/>
</dbReference>
<feature type="region of interest" description="Disordered" evidence="8">
    <location>
        <begin position="1"/>
        <end position="24"/>
    </location>
</feature>
<evidence type="ECO:0000259" key="9">
    <source>
        <dbReference type="PROSITE" id="PS50928"/>
    </source>
</evidence>
<keyword evidence="2 7" id="KW-0813">Transport</keyword>
<keyword evidence="6 7" id="KW-0472">Membrane</keyword>
<dbReference type="PANTHER" id="PTHR30193">
    <property type="entry name" value="ABC TRANSPORTER PERMEASE PROTEIN"/>
    <property type="match status" value="1"/>
</dbReference>
<feature type="transmembrane region" description="Helical" evidence="7">
    <location>
        <begin position="245"/>
        <end position="273"/>
    </location>
</feature>
<comment type="caution">
    <text evidence="10">The sequence shown here is derived from an EMBL/GenBank/DDBJ whole genome shotgun (WGS) entry which is preliminary data.</text>
</comment>
<organism evidence="10 11">
    <name type="scientific">Microbacterium gallinarum</name>
    <dbReference type="NCBI Taxonomy" id="2762209"/>
    <lineage>
        <taxon>Bacteria</taxon>
        <taxon>Bacillati</taxon>
        <taxon>Actinomycetota</taxon>
        <taxon>Actinomycetes</taxon>
        <taxon>Micrococcales</taxon>
        <taxon>Microbacteriaceae</taxon>
        <taxon>Microbacterium</taxon>
    </lineage>
</organism>
<keyword evidence="5 7" id="KW-1133">Transmembrane helix</keyword>
<evidence type="ECO:0000256" key="4">
    <source>
        <dbReference type="ARBA" id="ARBA00022692"/>
    </source>
</evidence>
<keyword evidence="3" id="KW-1003">Cell membrane</keyword>
<evidence type="ECO:0000256" key="6">
    <source>
        <dbReference type="ARBA" id="ARBA00023136"/>
    </source>
</evidence>
<keyword evidence="11" id="KW-1185">Reference proteome</keyword>
<evidence type="ECO:0000256" key="3">
    <source>
        <dbReference type="ARBA" id="ARBA00022475"/>
    </source>
</evidence>
<dbReference type="RefSeq" id="WP_191767035.1">
    <property type="nucleotide sequence ID" value="NZ_JACSPM010000005.1"/>
</dbReference>
<feature type="transmembrane region" description="Helical" evidence="7">
    <location>
        <begin position="184"/>
        <end position="206"/>
    </location>
</feature>
<dbReference type="SUPFAM" id="SSF161098">
    <property type="entry name" value="MetI-like"/>
    <property type="match status" value="1"/>
</dbReference>
<feature type="transmembrane region" description="Helical" evidence="7">
    <location>
        <begin position="293"/>
        <end position="312"/>
    </location>
</feature>
<feature type="compositionally biased region" description="Low complexity" evidence="8">
    <location>
        <begin position="1"/>
        <end position="15"/>
    </location>
</feature>
<dbReference type="InterPro" id="IPR035906">
    <property type="entry name" value="MetI-like_sf"/>
</dbReference>
<evidence type="ECO:0000256" key="5">
    <source>
        <dbReference type="ARBA" id="ARBA00022989"/>
    </source>
</evidence>
<accession>A0ABR8X7C1</accession>
<feature type="domain" description="ABC transmembrane type-1" evidence="9">
    <location>
        <begin position="98"/>
        <end position="312"/>
    </location>
</feature>
<name>A0ABR8X7C1_9MICO</name>
<reference evidence="10 11" key="1">
    <citation type="submission" date="2020-08" db="EMBL/GenBank/DDBJ databases">
        <title>A Genomic Blueprint of the Chicken Gut Microbiome.</title>
        <authorList>
            <person name="Gilroy R."/>
            <person name="Ravi A."/>
            <person name="Getino M."/>
            <person name="Pursley I."/>
            <person name="Horton D.L."/>
            <person name="Alikhan N.-F."/>
            <person name="Baker D."/>
            <person name="Gharbi K."/>
            <person name="Hall N."/>
            <person name="Watson M."/>
            <person name="Adriaenssens E.M."/>
            <person name="Foster-Nyarko E."/>
            <person name="Jarju S."/>
            <person name="Secka A."/>
            <person name="Antonio M."/>
            <person name="Oren A."/>
            <person name="Chaudhuri R."/>
            <person name="La Ragione R.M."/>
            <person name="Hildebrand F."/>
            <person name="Pallen M.J."/>
        </authorList>
    </citation>
    <scope>NUCLEOTIDE SEQUENCE [LARGE SCALE GENOMIC DNA]</scope>
    <source>
        <strain evidence="10 11">Sa1CUA4</strain>
    </source>
</reference>
<gene>
    <name evidence="10" type="ORF">H9622_14000</name>
</gene>
<feature type="transmembrane region" description="Helical" evidence="7">
    <location>
        <begin position="34"/>
        <end position="62"/>
    </location>
</feature>
<proteinExistence type="inferred from homology"/>